<reference evidence="1 2" key="1">
    <citation type="submission" date="2013-02" db="EMBL/GenBank/DDBJ databases">
        <title>A novel strain isolated from Lonar lake, Maharashtra, India.</title>
        <authorList>
            <person name="Singh A."/>
        </authorList>
    </citation>
    <scope>NUCLEOTIDE SEQUENCE [LARGE SCALE GENOMIC DNA]</scope>
    <source>
        <strain evidence="1 2">AK24</strain>
    </source>
</reference>
<protein>
    <submittedName>
        <fullName evidence="1">Uncharacterized protein</fullName>
    </submittedName>
</protein>
<dbReference type="STRING" id="1232681.ADIS_1803"/>
<dbReference type="Proteomes" id="UP000013909">
    <property type="component" value="Unassembled WGS sequence"/>
</dbReference>
<evidence type="ECO:0000313" key="2">
    <source>
        <dbReference type="Proteomes" id="UP000013909"/>
    </source>
</evidence>
<accession>R7ZUC9</accession>
<sequence length="60" mass="6602">MLHVPETAGMEHYHDGDDLAVAHPRGSLGFVSQQVVSDGFLKLDVEFVDKIENFGNFVVS</sequence>
<organism evidence="1 2">
    <name type="scientific">Lunatimonas lonarensis</name>
    <dbReference type="NCBI Taxonomy" id="1232681"/>
    <lineage>
        <taxon>Bacteria</taxon>
        <taxon>Pseudomonadati</taxon>
        <taxon>Bacteroidota</taxon>
        <taxon>Cytophagia</taxon>
        <taxon>Cytophagales</taxon>
        <taxon>Cyclobacteriaceae</taxon>
    </lineage>
</organism>
<proteinExistence type="predicted"/>
<name>R7ZUC9_9BACT</name>
<dbReference type="EMBL" id="AQHR01000050">
    <property type="protein sequence ID" value="EON77584.1"/>
    <property type="molecule type" value="Genomic_DNA"/>
</dbReference>
<keyword evidence="2" id="KW-1185">Reference proteome</keyword>
<dbReference type="AlphaFoldDB" id="R7ZUC9"/>
<comment type="caution">
    <text evidence="1">The sequence shown here is derived from an EMBL/GenBank/DDBJ whole genome shotgun (WGS) entry which is preliminary data.</text>
</comment>
<evidence type="ECO:0000313" key="1">
    <source>
        <dbReference type="EMBL" id="EON77584.1"/>
    </source>
</evidence>
<gene>
    <name evidence="1" type="ORF">ADIS_1803</name>
</gene>